<dbReference type="SUPFAM" id="SSF56672">
    <property type="entry name" value="DNA/RNA polymerases"/>
    <property type="match status" value="1"/>
</dbReference>
<dbReference type="InterPro" id="IPR050951">
    <property type="entry name" value="Retrovirus_Pol_polyprotein"/>
</dbReference>
<dbReference type="PANTHER" id="PTHR37984:SF5">
    <property type="entry name" value="PROTEIN NYNRIN-LIKE"/>
    <property type="match status" value="1"/>
</dbReference>
<organism evidence="3 4">
    <name type="scientific">Linum trigynum</name>
    <dbReference type="NCBI Taxonomy" id="586398"/>
    <lineage>
        <taxon>Eukaryota</taxon>
        <taxon>Viridiplantae</taxon>
        <taxon>Streptophyta</taxon>
        <taxon>Embryophyta</taxon>
        <taxon>Tracheophyta</taxon>
        <taxon>Spermatophyta</taxon>
        <taxon>Magnoliopsida</taxon>
        <taxon>eudicotyledons</taxon>
        <taxon>Gunneridae</taxon>
        <taxon>Pentapetalae</taxon>
        <taxon>rosids</taxon>
        <taxon>fabids</taxon>
        <taxon>Malpighiales</taxon>
        <taxon>Linaceae</taxon>
        <taxon>Linum</taxon>
    </lineage>
</organism>
<dbReference type="AlphaFoldDB" id="A0AAV2DXZ9"/>
<sequence length="122" mass="13542">MITTRGIEVNPKQMDAICQLKSPHNAQEVQSLAGKMAALGRFIPRSVDRCVPFFHILNAGTKFKWDDACEKAFVELKMYLVSTPVLVAPEANEMLYVYLAVSARAVSEILISRAKGSDERVV</sequence>
<dbReference type="InterPro" id="IPR041577">
    <property type="entry name" value="RT_RNaseH_2"/>
</dbReference>
<evidence type="ECO:0000259" key="2">
    <source>
        <dbReference type="Pfam" id="PF17919"/>
    </source>
</evidence>
<keyword evidence="4" id="KW-1185">Reference proteome</keyword>
<evidence type="ECO:0000256" key="1">
    <source>
        <dbReference type="ARBA" id="ARBA00023268"/>
    </source>
</evidence>
<dbReference type="Proteomes" id="UP001497516">
    <property type="component" value="Chromosome 3"/>
</dbReference>
<evidence type="ECO:0000313" key="3">
    <source>
        <dbReference type="EMBL" id="CAL1378220.1"/>
    </source>
</evidence>
<name>A0AAV2DXZ9_9ROSI</name>
<dbReference type="InterPro" id="IPR043128">
    <property type="entry name" value="Rev_trsase/Diguanyl_cyclase"/>
</dbReference>
<dbReference type="InterPro" id="IPR043502">
    <property type="entry name" value="DNA/RNA_pol_sf"/>
</dbReference>
<protein>
    <recommendedName>
        <fullName evidence="2">Reverse transcriptase/retrotransposon-derived protein RNase H-like domain-containing protein</fullName>
    </recommendedName>
</protein>
<keyword evidence="1" id="KW-0511">Multifunctional enzyme</keyword>
<gene>
    <name evidence="3" type="ORF">LTRI10_LOCUS19819</name>
</gene>
<reference evidence="3 4" key="1">
    <citation type="submission" date="2024-04" db="EMBL/GenBank/DDBJ databases">
        <authorList>
            <person name="Fracassetti M."/>
        </authorList>
    </citation>
    <scope>NUCLEOTIDE SEQUENCE [LARGE SCALE GENOMIC DNA]</scope>
</reference>
<dbReference type="EMBL" id="OZ034816">
    <property type="protein sequence ID" value="CAL1378220.1"/>
    <property type="molecule type" value="Genomic_DNA"/>
</dbReference>
<dbReference type="Pfam" id="PF17919">
    <property type="entry name" value="RT_RNaseH_2"/>
    <property type="match status" value="1"/>
</dbReference>
<dbReference type="Gene3D" id="3.30.70.270">
    <property type="match status" value="1"/>
</dbReference>
<evidence type="ECO:0000313" key="4">
    <source>
        <dbReference type="Proteomes" id="UP001497516"/>
    </source>
</evidence>
<dbReference type="GO" id="GO:0003824">
    <property type="term" value="F:catalytic activity"/>
    <property type="evidence" value="ECO:0007669"/>
    <property type="project" value="UniProtKB-KW"/>
</dbReference>
<accession>A0AAV2DXZ9</accession>
<proteinExistence type="predicted"/>
<feature type="domain" description="Reverse transcriptase/retrotransposon-derived protein RNase H-like" evidence="2">
    <location>
        <begin position="65"/>
        <end position="121"/>
    </location>
</feature>
<dbReference type="PANTHER" id="PTHR37984">
    <property type="entry name" value="PROTEIN CBG26694"/>
    <property type="match status" value="1"/>
</dbReference>